<keyword evidence="2" id="KW-0808">Transferase</keyword>
<name>A0A3Q9JLU7_9GAMM</name>
<proteinExistence type="predicted"/>
<gene>
    <name evidence="2" type="ORF">DM558_08145</name>
</gene>
<dbReference type="PANTHER" id="PTHR22916">
    <property type="entry name" value="GLYCOSYLTRANSFERASE"/>
    <property type="match status" value="1"/>
</dbReference>
<dbReference type="SUPFAM" id="SSF53448">
    <property type="entry name" value="Nucleotide-diphospho-sugar transferases"/>
    <property type="match status" value="1"/>
</dbReference>
<dbReference type="CDD" id="cd06433">
    <property type="entry name" value="GT_2_WfgS_like"/>
    <property type="match status" value="1"/>
</dbReference>
<dbReference type="Pfam" id="PF00535">
    <property type="entry name" value="Glycos_transf_2"/>
    <property type="match status" value="1"/>
</dbReference>
<dbReference type="AlphaFoldDB" id="A0A3Q9JLU7"/>
<dbReference type="InterPro" id="IPR029044">
    <property type="entry name" value="Nucleotide-diphossugar_trans"/>
</dbReference>
<dbReference type="RefSeq" id="WP_127163330.1">
    <property type="nucleotide sequence ID" value="NZ_CP029822.1"/>
</dbReference>
<accession>A0A3Q9JLU7</accession>
<evidence type="ECO:0000259" key="1">
    <source>
        <dbReference type="Pfam" id="PF00535"/>
    </source>
</evidence>
<reference evidence="3" key="1">
    <citation type="submission" date="2018-06" db="EMBL/GenBank/DDBJ databases">
        <title>Complete genome of Pseudomonas insecticola strain QZS01.</title>
        <authorList>
            <person name="Wang J."/>
            <person name="Su Q."/>
        </authorList>
    </citation>
    <scope>NUCLEOTIDE SEQUENCE [LARGE SCALE GENOMIC DNA]</scope>
    <source>
        <strain evidence="3">QZS01</strain>
    </source>
</reference>
<dbReference type="EMBL" id="CP029822">
    <property type="protein sequence ID" value="AZS50753.1"/>
    <property type="molecule type" value="Genomic_DNA"/>
</dbReference>
<dbReference type="GO" id="GO:0016758">
    <property type="term" value="F:hexosyltransferase activity"/>
    <property type="evidence" value="ECO:0007669"/>
    <property type="project" value="UniProtKB-ARBA"/>
</dbReference>
<protein>
    <submittedName>
        <fullName evidence="2">Glycosyltransferase</fullName>
    </submittedName>
</protein>
<feature type="domain" description="Glycosyltransferase 2-like" evidence="1">
    <location>
        <begin position="13"/>
        <end position="137"/>
    </location>
</feature>
<dbReference type="PANTHER" id="PTHR22916:SF67">
    <property type="entry name" value="COLANIC ACID BIOSYNTHESIS GLYCOSYL TRANSFERASE WCAE-RELATED"/>
    <property type="match status" value="1"/>
</dbReference>
<evidence type="ECO:0000313" key="3">
    <source>
        <dbReference type="Proteomes" id="UP000273143"/>
    </source>
</evidence>
<organism evidence="2 3">
    <name type="scientific">Entomomonas moraniae</name>
    <dbReference type="NCBI Taxonomy" id="2213226"/>
    <lineage>
        <taxon>Bacteria</taxon>
        <taxon>Pseudomonadati</taxon>
        <taxon>Pseudomonadota</taxon>
        <taxon>Gammaproteobacteria</taxon>
        <taxon>Pseudomonadales</taxon>
        <taxon>Pseudomonadaceae</taxon>
        <taxon>Entomomonas</taxon>
    </lineage>
</organism>
<dbReference type="Gene3D" id="3.90.550.10">
    <property type="entry name" value="Spore Coat Polysaccharide Biosynthesis Protein SpsA, Chain A"/>
    <property type="match status" value="1"/>
</dbReference>
<keyword evidence="3" id="KW-1185">Reference proteome</keyword>
<dbReference type="Proteomes" id="UP000273143">
    <property type="component" value="Chromosome"/>
</dbReference>
<dbReference type="InterPro" id="IPR001173">
    <property type="entry name" value="Glyco_trans_2-like"/>
</dbReference>
<evidence type="ECO:0000313" key="2">
    <source>
        <dbReference type="EMBL" id="AZS50753.1"/>
    </source>
</evidence>
<sequence length="246" mass="27052">MDDNTLLTQPKISVITATFNAAGCLPALIESLQNQTDKDFEWVIADGGSTDETLALLEGINDLNIKITSQPDFGIYDALNRGIKVSSGDYYITAGADDLFYNTAIASFREAVLDKPNADIISANTQIGDVLVKPKGKVWLYGMKACIAAHSIGTLISKKLHRQIGFYSHSYPIAADELFILTATKHKCIFHYIDTVTGFHSVTGVSSTNVIGSLLESFRVKLQVGENKYLQLPLLFIKLLKNIRKY</sequence>
<dbReference type="KEGG" id="emo:DM558_08145"/>